<evidence type="ECO:0000313" key="5">
    <source>
        <dbReference type="Proteomes" id="UP000007039"/>
    </source>
</evidence>
<dbReference type="Pfam" id="PF02481">
    <property type="entry name" value="DNA_processg_A"/>
    <property type="match status" value="1"/>
</dbReference>
<dbReference type="InterPro" id="IPR041614">
    <property type="entry name" value="DprA_WH"/>
</dbReference>
<dbReference type="RefSeq" id="WP_013451228.1">
    <property type="nucleotide sequence ID" value="NC_014758.1"/>
</dbReference>
<dbReference type="EMBL" id="CP002347">
    <property type="protein sequence ID" value="ADR19016.1"/>
    <property type="molecule type" value="Genomic_DNA"/>
</dbReference>
<keyword evidence="5" id="KW-1185">Reference proteome</keyword>
<dbReference type="Pfam" id="PF17782">
    <property type="entry name" value="WHD_DprA"/>
    <property type="match status" value="1"/>
</dbReference>
<feature type="domain" description="DprA winged helix" evidence="3">
    <location>
        <begin position="309"/>
        <end position="352"/>
    </location>
</feature>
<accession>E4TIA0</accession>
<name>E4TIA0_CALNY</name>
<feature type="domain" description="Smf/DprA SLOG" evidence="2">
    <location>
        <begin position="82"/>
        <end position="288"/>
    </location>
</feature>
<sequence>MNREDLIYTYLSVLSIKGVSHTSIFNIYKHFGTLANIFKVEPRYLLESGLTQSQVEMIAQKQIDVNFVEKEISLIKKYRIEITLLEDEDYPDLLKQINDPPALIYTIGDKTVLKKPSIGIVGSRRASNKGKEFARKLASDLAEVGFNIISGFATGIDIYAHMGALEKGSTVAVFGNGLLNVYPAHHKKFLPEIYKNGCILSELPLMEMPNAHNFPKRNRIITGLSLGVVVVEAAKKSGSLITAQLAVEYGRDLFAVPAWPADTNSGTNTLLKEGAKLVESYLDVIEEYSHILNISKFIDKNDNNTIINKDGNYAKIIDILMAGPATIDEICLKSGKSASDILAIITNMELEDIIYMGSDGKYSLNRRING</sequence>
<proteinExistence type="inferred from homology"/>
<dbReference type="InterPro" id="IPR057666">
    <property type="entry name" value="DrpA_SLOG"/>
</dbReference>
<dbReference type="eggNOG" id="COG0758">
    <property type="taxonomic scope" value="Bacteria"/>
</dbReference>
<reference evidence="4 5" key="2">
    <citation type="journal article" date="2011" name="Stand. Genomic Sci.">
        <title>Complete genome sequence of Calditerrivibrio nitroreducens type strain (Yu37-1).</title>
        <authorList>
            <person name="Pitluck S."/>
            <person name="Sikorski J."/>
            <person name="Zeytun A."/>
            <person name="Lapidus A."/>
            <person name="Nolan M."/>
            <person name="Lucas S."/>
            <person name="Hammon N."/>
            <person name="Deshpande S."/>
            <person name="Cheng J.F."/>
            <person name="Tapia R."/>
            <person name="Han C."/>
            <person name="Goodwin L."/>
            <person name="Liolios K."/>
            <person name="Pagani I."/>
            <person name="Ivanova N."/>
            <person name="Mavromatis K."/>
            <person name="Pati A."/>
            <person name="Chen A."/>
            <person name="Palaniappan K."/>
            <person name="Hauser L."/>
            <person name="Chang Y.J."/>
            <person name="Jeffries C.D."/>
            <person name="Detter J.C."/>
            <person name="Brambilla E."/>
            <person name="Djao O.D."/>
            <person name="Rohde M."/>
            <person name="Spring S."/>
            <person name="Goker M."/>
            <person name="Woyke T."/>
            <person name="Bristow J."/>
            <person name="Eisen J.A."/>
            <person name="Markowitz V."/>
            <person name="Hugenholtz P."/>
            <person name="Kyrpides N.C."/>
            <person name="Klenk H.P."/>
            <person name="Land M."/>
        </authorList>
    </citation>
    <scope>NUCLEOTIDE SEQUENCE [LARGE SCALE GENOMIC DNA]</scope>
    <source>
        <strain evidence="5">DSM 19672 / NBRC 101217 / Yu37-1</strain>
    </source>
</reference>
<dbReference type="NCBIfam" id="TIGR00732">
    <property type="entry name" value="dprA"/>
    <property type="match status" value="1"/>
</dbReference>
<reference key="1">
    <citation type="submission" date="2010-11" db="EMBL/GenBank/DDBJ databases">
        <title>The complete genome of chromosome of Calditerrivibrio nitroreducens DSM 19672.</title>
        <authorList>
            <consortium name="US DOE Joint Genome Institute (JGI-PGF)"/>
            <person name="Lucas S."/>
            <person name="Copeland A."/>
            <person name="Lapidus A."/>
            <person name="Bruce D."/>
            <person name="Goodwin L."/>
            <person name="Pitluck S."/>
            <person name="Kyrpides N."/>
            <person name="Mavromatis K."/>
            <person name="Ivanova N."/>
            <person name="Mikhailova N."/>
            <person name="Zeytun A."/>
            <person name="Brettin T."/>
            <person name="Detter J.C."/>
            <person name="Tapia R."/>
            <person name="Han C."/>
            <person name="Land M."/>
            <person name="Hauser L."/>
            <person name="Markowitz V."/>
            <person name="Cheng J.-F."/>
            <person name="Hugenholtz P."/>
            <person name="Woyke T."/>
            <person name="Wu D."/>
            <person name="Spring S."/>
            <person name="Schroeder M."/>
            <person name="Brambilla E."/>
            <person name="Klenk H.-P."/>
            <person name="Eisen J.A."/>
        </authorList>
    </citation>
    <scope>NUCLEOTIDE SEQUENCE [LARGE SCALE GENOMIC DNA]</scope>
    <source>
        <strain>DSM 19672</strain>
    </source>
</reference>
<evidence type="ECO:0000259" key="2">
    <source>
        <dbReference type="Pfam" id="PF02481"/>
    </source>
</evidence>
<dbReference type="InterPro" id="IPR036388">
    <property type="entry name" value="WH-like_DNA-bd_sf"/>
</dbReference>
<dbReference type="Gene3D" id="1.10.10.10">
    <property type="entry name" value="Winged helix-like DNA-binding domain superfamily/Winged helix DNA-binding domain"/>
    <property type="match status" value="1"/>
</dbReference>
<dbReference type="SUPFAM" id="SSF102405">
    <property type="entry name" value="MCP/YpsA-like"/>
    <property type="match status" value="1"/>
</dbReference>
<dbReference type="Gene3D" id="3.40.50.450">
    <property type="match status" value="1"/>
</dbReference>
<evidence type="ECO:0000259" key="3">
    <source>
        <dbReference type="Pfam" id="PF17782"/>
    </source>
</evidence>
<organism evidence="4 5">
    <name type="scientific">Calditerrivibrio nitroreducens (strain DSM 19672 / NBRC 101217 / Yu37-1)</name>
    <dbReference type="NCBI Taxonomy" id="768670"/>
    <lineage>
        <taxon>Bacteria</taxon>
        <taxon>Pseudomonadati</taxon>
        <taxon>Deferribacterota</taxon>
        <taxon>Deferribacteres</taxon>
        <taxon>Deferribacterales</taxon>
        <taxon>Calditerrivibrionaceae</taxon>
    </lineage>
</organism>
<evidence type="ECO:0000256" key="1">
    <source>
        <dbReference type="ARBA" id="ARBA00006525"/>
    </source>
</evidence>
<dbReference type="Proteomes" id="UP000007039">
    <property type="component" value="Chromosome"/>
</dbReference>
<dbReference type="OrthoDB" id="9785707at2"/>
<comment type="similarity">
    <text evidence="1">Belongs to the DprA/Smf family.</text>
</comment>
<dbReference type="AlphaFoldDB" id="E4TIA0"/>
<dbReference type="HOGENOM" id="CLU_029601_0_3_0"/>
<dbReference type="InterPro" id="IPR003488">
    <property type="entry name" value="DprA"/>
</dbReference>
<dbReference type="GO" id="GO:0009294">
    <property type="term" value="P:DNA-mediated transformation"/>
    <property type="evidence" value="ECO:0007669"/>
    <property type="project" value="InterPro"/>
</dbReference>
<dbReference type="PANTHER" id="PTHR43022:SF1">
    <property type="entry name" value="PROTEIN SMF"/>
    <property type="match status" value="1"/>
</dbReference>
<gene>
    <name evidence="4" type="ordered locus">Calni_1105</name>
</gene>
<evidence type="ECO:0000313" key="4">
    <source>
        <dbReference type="EMBL" id="ADR19016.1"/>
    </source>
</evidence>
<protein>
    <submittedName>
        <fullName evidence="4">DNA protecting protein DprA</fullName>
    </submittedName>
</protein>
<dbReference type="STRING" id="768670.Calni_1105"/>
<dbReference type="PANTHER" id="PTHR43022">
    <property type="entry name" value="PROTEIN SMF"/>
    <property type="match status" value="1"/>
</dbReference>
<dbReference type="KEGG" id="cni:Calni_1105"/>